<dbReference type="SUPFAM" id="SSF52777">
    <property type="entry name" value="CoA-dependent acyltransferases"/>
    <property type="match status" value="1"/>
</dbReference>
<dbReference type="Gene3D" id="1.10.275.20">
    <property type="entry name" value="Choline/Carnitine o-acyltransferase"/>
    <property type="match status" value="1"/>
</dbReference>
<dbReference type="GO" id="GO:0005737">
    <property type="term" value="C:cytoplasm"/>
    <property type="evidence" value="ECO:0007669"/>
    <property type="project" value="TreeGrafter"/>
</dbReference>
<dbReference type="EMBL" id="KQ459579">
    <property type="protein sequence ID" value="KPI99552.1"/>
    <property type="molecule type" value="Genomic_DNA"/>
</dbReference>
<protein>
    <submittedName>
        <fullName evidence="5">Choline O-acetyltransferase</fullName>
    </submittedName>
</protein>
<comment type="pathway">
    <text evidence="1">Lipid metabolism; fatty acid beta-oxidation.</text>
</comment>
<evidence type="ECO:0000256" key="3">
    <source>
        <dbReference type="ARBA" id="ARBA00048999"/>
    </source>
</evidence>
<dbReference type="InterPro" id="IPR000542">
    <property type="entry name" value="Carn_acyl_trans"/>
</dbReference>
<dbReference type="AlphaFoldDB" id="A0A194Q1U8"/>
<proteinExistence type="predicted"/>
<dbReference type="UniPathway" id="UPA00659"/>
<evidence type="ECO:0000256" key="2">
    <source>
        <dbReference type="ARBA" id="ARBA00023315"/>
    </source>
</evidence>
<dbReference type="GO" id="GO:0045202">
    <property type="term" value="C:synapse"/>
    <property type="evidence" value="ECO:0007669"/>
    <property type="project" value="GOC"/>
</dbReference>
<dbReference type="Proteomes" id="UP000053268">
    <property type="component" value="Unassembled WGS sequence"/>
</dbReference>
<dbReference type="STRING" id="66420.A0A194Q1U8"/>
<organism evidence="5 6">
    <name type="scientific">Papilio xuthus</name>
    <name type="common">Asian swallowtail butterfly</name>
    <dbReference type="NCBI Taxonomy" id="66420"/>
    <lineage>
        <taxon>Eukaryota</taxon>
        <taxon>Metazoa</taxon>
        <taxon>Ecdysozoa</taxon>
        <taxon>Arthropoda</taxon>
        <taxon>Hexapoda</taxon>
        <taxon>Insecta</taxon>
        <taxon>Pterygota</taxon>
        <taxon>Neoptera</taxon>
        <taxon>Endopterygota</taxon>
        <taxon>Lepidoptera</taxon>
        <taxon>Glossata</taxon>
        <taxon>Ditrysia</taxon>
        <taxon>Papilionoidea</taxon>
        <taxon>Papilionidae</taxon>
        <taxon>Papilioninae</taxon>
        <taxon>Papilio</taxon>
    </lineage>
</organism>
<dbReference type="PANTHER" id="PTHR22589">
    <property type="entry name" value="CARNITINE O-ACYLTRANSFERASE"/>
    <property type="match status" value="1"/>
</dbReference>
<dbReference type="PROSITE" id="PS00439">
    <property type="entry name" value="ACYLTRANSF_C_1"/>
    <property type="match status" value="1"/>
</dbReference>
<dbReference type="GO" id="GO:0043005">
    <property type="term" value="C:neuron projection"/>
    <property type="evidence" value="ECO:0007669"/>
    <property type="project" value="TreeGrafter"/>
</dbReference>
<dbReference type="Pfam" id="PF00755">
    <property type="entry name" value="Carn_acyltransf"/>
    <property type="match status" value="1"/>
</dbReference>
<keyword evidence="5" id="KW-0808">Transferase</keyword>
<reference evidence="5 6" key="1">
    <citation type="journal article" date="2015" name="Nat. Commun.">
        <title>Outbred genome sequencing and CRISPR/Cas9 gene editing in butterflies.</title>
        <authorList>
            <person name="Li X."/>
            <person name="Fan D."/>
            <person name="Zhang W."/>
            <person name="Liu G."/>
            <person name="Zhang L."/>
            <person name="Zhao L."/>
            <person name="Fang X."/>
            <person name="Chen L."/>
            <person name="Dong Y."/>
            <person name="Chen Y."/>
            <person name="Ding Y."/>
            <person name="Zhao R."/>
            <person name="Feng M."/>
            <person name="Zhu Y."/>
            <person name="Feng Y."/>
            <person name="Jiang X."/>
            <person name="Zhu D."/>
            <person name="Xiang H."/>
            <person name="Feng X."/>
            <person name="Li S."/>
            <person name="Wang J."/>
            <person name="Zhang G."/>
            <person name="Kronforst M.R."/>
            <person name="Wang W."/>
        </authorList>
    </citation>
    <scope>NUCLEOTIDE SEQUENCE [LARGE SCALE GENOMIC DNA]</scope>
    <source>
        <strain evidence="5">Ya'a_city_454_Px</strain>
        <tissue evidence="5">Whole body</tissue>
    </source>
</reference>
<keyword evidence="2" id="KW-0012">Acyltransferase</keyword>
<evidence type="ECO:0000313" key="6">
    <source>
        <dbReference type="Proteomes" id="UP000053268"/>
    </source>
</evidence>
<dbReference type="GO" id="GO:0004102">
    <property type="term" value="F:choline O-acetyltransferase activity"/>
    <property type="evidence" value="ECO:0007669"/>
    <property type="project" value="TreeGrafter"/>
</dbReference>
<dbReference type="GO" id="GO:0007274">
    <property type="term" value="P:neuromuscular synaptic transmission"/>
    <property type="evidence" value="ECO:0007669"/>
    <property type="project" value="TreeGrafter"/>
</dbReference>
<evidence type="ECO:0000256" key="1">
    <source>
        <dbReference type="ARBA" id="ARBA00005005"/>
    </source>
</evidence>
<comment type="catalytic activity">
    <reaction evidence="3">
        <text>4,8-dimethylnonanoyl-CoA + (R)-carnitine = O-4,8-dimethylnonanoyl-(R)-carnitine + CoA</text>
        <dbReference type="Rhea" id="RHEA:44860"/>
        <dbReference type="ChEBI" id="CHEBI:16347"/>
        <dbReference type="ChEBI" id="CHEBI:57287"/>
        <dbReference type="ChEBI" id="CHEBI:77061"/>
        <dbReference type="ChEBI" id="CHEBI:84654"/>
    </reaction>
</comment>
<evidence type="ECO:0000259" key="4">
    <source>
        <dbReference type="Pfam" id="PF00755"/>
    </source>
</evidence>
<name>A0A194Q1U8_PAPXU</name>
<dbReference type="InterPro" id="IPR042572">
    <property type="entry name" value="Carn_acyl_trans_N"/>
</dbReference>
<feature type="domain" description="Choline/carnitine acyltransferase" evidence="4">
    <location>
        <begin position="115"/>
        <end position="174"/>
    </location>
</feature>
<dbReference type="InterPro" id="IPR039551">
    <property type="entry name" value="Cho/carn_acyl_trans"/>
</dbReference>
<dbReference type="GO" id="GO:0008292">
    <property type="term" value="P:acetylcholine biosynthetic process"/>
    <property type="evidence" value="ECO:0007669"/>
    <property type="project" value="TreeGrafter"/>
</dbReference>
<dbReference type="GO" id="GO:0006635">
    <property type="term" value="P:fatty acid beta-oxidation"/>
    <property type="evidence" value="ECO:0007669"/>
    <property type="project" value="UniProtKB-UniPathway"/>
</dbReference>
<gene>
    <name evidence="5" type="ORF">RR46_03917</name>
</gene>
<keyword evidence="6" id="KW-1185">Reference proteome</keyword>
<accession>A0A194Q1U8</accession>
<sequence length="184" mass="20710">MLLYLFVYEAPPPRIVRASCAACTPHTTAHRTTPPMLSFYNSVQICGYLIELWNTVGLTVPTGQDARSSNEGFHVKCRAAWGESLLSLPRRWLAAGVRADGEDGADHEDFQLPKLPVPELQATMTTYLEYAAVLVPPPQLAQTRALVQEFLADQGPRLQEVLLERHKEMDNWVSVNTHYFLQNF</sequence>
<dbReference type="PANTHER" id="PTHR22589:SF14">
    <property type="entry name" value="CHOLINE O-ACETYLTRANSFERASE"/>
    <property type="match status" value="1"/>
</dbReference>
<evidence type="ECO:0000313" key="5">
    <source>
        <dbReference type="EMBL" id="KPI99552.1"/>
    </source>
</evidence>